<evidence type="ECO:0000256" key="2">
    <source>
        <dbReference type="ARBA" id="ARBA00023015"/>
    </source>
</evidence>
<evidence type="ECO:0000313" key="7">
    <source>
        <dbReference type="Proteomes" id="UP000593892"/>
    </source>
</evidence>
<dbReference type="SMART" id="SM00420">
    <property type="entry name" value="HTH_DEOR"/>
    <property type="match status" value="1"/>
</dbReference>
<reference evidence="6 7" key="1">
    <citation type="submission" date="2020-10" db="EMBL/GenBank/DDBJ databases">
        <title>Complete genome sequence of Paludibaculum fermentans P105T, a facultatively anaerobic acidobacterium capable of dissimilatory Fe(III) reduction.</title>
        <authorList>
            <person name="Dedysh S.N."/>
            <person name="Beletsky A.V."/>
            <person name="Kulichevskaya I.S."/>
            <person name="Mardanov A.V."/>
            <person name="Ravin N.V."/>
        </authorList>
    </citation>
    <scope>NUCLEOTIDE SEQUENCE [LARGE SCALE GENOMIC DNA]</scope>
    <source>
        <strain evidence="6 7">P105</strain>
    </source>
</reference>
<dbReference type="Gene3D" id="3.40.50.1360">
    <property type="match status" value="1"/>
</dbReference>
<dbReference type="PANTHER" id="PTHR30363">
    <property type="entry name" value="HTH-TYPE TRANSCRIPTIONAL REGULATOR SRLR-RELATED"/>
    <property type="match status" value="1"/>
</dbReference>
<evidence type="ECO:0000256" key="1">
    <source>
        <dbReference type="ARBA" id="ARBA00022491"/>
    </source>
</evidence>
<dbReference type="EMBL" id="CP063849">
    <property type="protein sequence ID" value="QOY89378.1"/>
    <property type="molecule type" value="Genomic_DNA"/>
</dbReference>
<name>A0A7S7SLZ9_PALFE</name>
<sequence length="251" mass="27419">MKAAGRLLKIREILESQEFVDLETLCSLLNASESTVRRDLSLLEKDSVLKRVHGGALALQTHDQLLDYTWQSGRMAEEKRRIARVTAGLVEDGQTILLDGGSTAAAVARELVSRSLHVLTNSLAIAEVFEQSRQIELTLTGGYLYPRLRVMLGQLCEQMLASVSADVLIMGIGGVTEAGFSNNNTLLVGSERKMIEASRRVILVADHTKFGRAAMVPLAPLDVADIVISDTELSLEHRQMLEAQGVRVLLA</sequence>
<accession>A0A7S7SLZ9</accession>
<evidence type="ECO:0000313" key="6">
    <source>
        <dbReference type="EMBL" id="QOY89378.1"/>
    </source>
</evidence>
<organism evidence="6 7">
    <name type="scientific">Paludibaculum fermentans</name>
    <dbReference type="NCBI Taxonomy" id="1473598"/>
    <lineage>
        <taxon>Bacteria</taxon>
        <taxon>Pseudomonadati</taxon>
        <taxon>Acidobacteriota</taxon>
        <taxon>Terriglobia</taxon>
        <taxon>Bryobacterales</taxon>
        <taxon>Bryobacteraceae</taxon>
        <taxon>Paludibaculum</taxon>
    </lineage>
</organism>
<proteinExistence type="predicted"/>
<dbReference type="InterPro" id="IPR018356">
    <property type="entry name" value="Tscrpt_reg_HTH_DeoR_CS"/>
</dbReference>
<dbReference type="SUPFAM" id="SSF100950">
    <property type="entry name" value="NagB/RpiA/CoA transferase-like"/>
    <property type="match status" value="1"/>
</dbReference>
<keyword evidence="4" id="KW-0804">Transcription</keyword>
<dbReference type="Pfam" id="PF00455">
    <property type="entry name" value="DeoRC"/>
    <property type="match status" value="1"/>
</dbReference>
<keyword evidence="2" id="KW-0805">Transcription regulation</keyword>
<dbReference type="PRINTS" id="PR00037">
    <property type="entry name" value="HTHLACR"/>
</dbReference>
<dbReference type="RefSeq" id="WP_194451040.1">
    <property type="nucleotide sequence ID" value="NZ_CP063849.1"/>
</dbReference>
<dbReference type="InterPro" id="IPR050313">
    <property type="entry name" value="Carb_Metab_HTH_regulators"/>
</dbReference>
<feature type="domain" description="HTH deoR-type" evidence="5">
    <location>
        <begin position="3"/>
        <end position="58"/>
    </location>
</feature>
<dbReference type="PROSITE" id="PS00894">
    <property type="entry name" value="HTH_DEOR_1"/>
    <property type="match status" value="1"/>
</dbReference>
<dbReference type="Pfam" id="PF08220">
    <property type="entry name" value="HTH_DeoR"/>
    <property type="match status" value="1"/>
</dbReference>
<evidence type="ECO:0000256" key="3">
    <source>
        <dbReference type="ARBA" id="ARBA00023125"/>
    </source>
</evidence>
<gene>
    <name evidence="6" type="ORF">IRI77_05320</name>
</gene>
<evidence type="ECO:0000259" key="5">
    <source>
        <dbReference type="PROSITE" id="PS51000"/>
    </source>
</evidence>
<dbReference type="InterPro" id="IPR036390">
    <property type="entry name" value="WH_DNA-bd_sf"/>
</dbReference>
<evidence type="ECO:0000256" key="4">
    <source>
        <dbReference type="ARBA" id="ARBA00023163"/>
    </source>
</evidence>
<keyword evidence="1" id="KW-0678">Repressor</keyword>
<keyword evidence="3" id="KW-0238">DNA-binding</keyword>
<dbReference type="KEGG" id="pfer:IRI77_05320"/>
<dbReference type="InterPro" id="IPR037171">
    <property type="entry name" value="NagB/RpiA_transferase-like"/>
</dbReference>
<dbReference type="PROSITE" id="PS51000">
    <property type="entry name" value="HTH_DEOR_2"/>
    <property type="match status" value="1"/>
</dbReference>
<dbReference type="InterPro" id="IPR001034">
    <property type="entry name" value="DeoR_HTH"/>
</dbReference>
<dbReference type="AlphaFoldDB" id="A0A7S7SLZ9"/>
<dbReference type="InterPro" id="IPR014036">
    <property type="entry name" value="DeoR-like_C"/>
</dbReference>
<protein>
    <submittedName>
        <fullName evidence="6">DeoR/GlpR transcriptional regulator</fullName>
    </submittedName>
</protein>
<dbReference type="SMART" id="SM01134">
    <property type="entry name" value="DeoRC"/>
    <property type="match status" value="1"/>
</dbReference>
<dbReference type="GO" id="GO:0003677">
    <property type="term" value="F:DNA binding"/>
    <property type="evidence" value="ECO:0007669"/>
    <property type="project" value="UniProtKB-KW"/>
</dbReference>
<dbReference type="SUPFAM" id="SSF46785">
    <property type="entry name" value="Winged helix' DNA-binding domain"/>
    <property type="match status" value="1"/>
</dbReference>
<keyword evidence="7" id="KW-1185">Reference proteome</keyword>
<dbReference type="PANTHER" id="PTHR30363:SF4">
    <property type="entry name" value="GLYCEROL-3-PHOSPHATE REGULON REPRESSOR"/>
    <property type="match status" value="1"/>
</dbReference>
<dbReference type="Proteomes" id="UP000593892">
    <property type="component" value="Chromosome"/>
</dbReference>
<dbReference type="GO" id="GO:0003700">
    <property type="term" value="F:DNA-binding transcription factor activity"/>
    <property type="evidence" value="ECO:0007669"/>
    <property type="project" value="InterPro"/>
</dbReference>